<dbReference type="PROSITE" id="PS52027">
    <property type="entry name" value="ZF_C2HC_C3H"/>
    <property type="match status" value="2"/>
</dbReference>
<feature type="compositionally biased region" description="Basic and acidic residues" evidence="7">
    <location>
        <begin position="446"/>
        <end position="455"/>
    </location>
</feature>
<keyword evidence="5" id="KW-0175">Coiled coil</keyword>
<dbReference type="Gene3D" id="3.30.160.60">
    <property type="entry name" value="Classic Zinc Finger"/>
    <property type="match status" value="2"/>
</dbReference>
<evidence type="ECO:0000259" key="8">
    <source>
        <dbReference type="PROSITE" id="PS52027"/>
    </source>
</evidence>
<feature type="compositionally biased region" description="Low complexity" evidence="7">
    <location>
        <begin position="207"/>
        <end position="224"/>
    </location>
</feature>
<dbReference type="GeneTree" id="ENSGT00940000160947"/>
<evidence type="ECO:0000313" key="9">
    <source>
        <dbReference type="Ensembl" id="ENSECRP00000018895.1"/>
    </source>
</evidence>
<evidence type="ECO:0000256" key="4">
    <source>
        <dbReference type="ARBA" id="ARBA00022833"/>
    </source>
</evidence>
<feature type="region of interest" description="Disordered" evidence="7">
    <location>
        <begin position="203"/>
        <end position="234"/>
    </location>
</feature>
<dbReference type="PANTHER" id="PTHR14649:SF1">
    <property type="entry name" value="ZINC FINGER C2HC DOMAIN-CONTAINING PROTEIN 1C"/>
    <property type="match status" value="1"/>
</dbReference>
<evidence type="ECO:0000256" key="6">
    <source>
        <dbReference type="PROSITE-ProRule" id="PRU01371"/>
    </source>
</evidence>
<reference evidence="9" key="2">
    <citation type="submission" date="2025-08" db="UniProtKB">
        <authorList>
            <consortium name="Ensembl"/>
        </authorList>
    </citation>
    <scope>IDENTIFICATION</scope>
</reference>
<reference evidence="9" key="3">
    <citation type="submission" date="2025-09" db="UniProtKB">
        <authorList>
            <consortium name="Ensembl"/>
        </authorList>
    </citation>
    <scope>IDENTIFICATION</scope>
</reference>
<feature type="region of interest" description="Disordered" evidence="7">
    <location>
        <begin position="446"/>
        <end position="470"/>
    </location>
</feature>
<keyword evidence="10" id="KW-1185">Reference proteome</keyword>
<keyword evidence="3 6" id="KW-0863">Zinc-finger</keyword>
<accession>A0A8C4SLM0</accession>
<keyword evidence="2" id="KW-0479">Metal-binding</keyword>
<comment type="similarity">
    <text evidence="1">Belongs to the ZC2HC1 family.</text>
</comment>
<sequence length="470" mass="54616">MVALLSHNYRMAPYPHIDNLPSYERNINSTLPAQHSSKTQSRLELLKSNFQQKQLQEKERKMIALYDQQQQAALSRVRNTFSHQTPPSEYKVRSNKHGGIQQRGYNSAGTQIRHNYDDHFEHRAASLSGSKKTSGVDRAHPLKPVYYRKSASLNNVFVPQGKEKRETTRFPSVPSAPTDTRYNAKVVRKTFEGQNLEDMVHYADPYSNSRGGSSKSESIRAQQQRAEEAEQNLEEEIHRKEALLREKLRRTEEELRRIQREREAHRRTSQPKEANDRRSAMSNNQDIGYMDGYISTGSQKEFESTKNTQQIFEDALQDADSQLVVCHSCNRKFAVERLEKHSQVCMKMQYSKRKAFDSSKHRAQGTDLEQFNKNRRTISTPPKPKNNWRQKHESFIRNLQQSREVQKIVQKGGKVSDLPPLPPDDNPDYIPCPHCSRKFAPRVAERHIPKCENIKSRPPPPPRKNTMKRY</sequence>
<dbReference type="Proteomes" id="UP000694620">
    <property type="component" value="Chromosome 16"/>
</dbReference>
<feature type="region of interest" description="Disordered" evidence="7">
    <location>
        <begin position="81"/>
        <end position="100"/>
    </location>
</feature>
<evidence type="ECO:0000256" key="7">
    <source>
        <dbReference type="SAM" id="MobiDB-lite"/>
    </source>
</evidence>
<feature type="domain" description="C2HC/C3H-type" evidence="8">
    <location>
        <begin position="428"/>
        <end position="457"/>
    </location>
</feature>
<dbReference type="AlphaFoldDB" id="A0A8C4SLM0"/>
<evidence type="ECO:0000256" key="3">
    <source>
        <dbReference type="ARBA" id="ARBA00022771"/>
    </source>
</evidence>
<evidence type="ECO:0000313" key="10">
    <source>
        <dbReference type="Proteomes" id="UP000694620"/>
    </source>
</evidence>
<evidence type="ECO:0000256" key="1">
    <source>
        <dbReference type="ARBA" id="ARBA00010843"/>
    </source>
</evidence>
<reference evidence="9" key="1">
    <citation type="submission" date="2021-06" db="EMBL/GenBank/DDBJ databases">
        <authorList>
            <consortium name="Wellcome Sanger Institute Data Sharing"/>
        </authorList>
    </citation>
    <scope>NUCLEOTIDE SEQUENCE [LARGE SCALE GENOMIC DNA]</scope>
</reference>
<dbReference type="PANTHER" id="PTHR14649">
    <property type="entry name" value="ZINC FINGER C2HC DOMAIN-CONTAINING PROTEIN 1C"/>
    <property type="match status" value="1"/>
</dbReference>
<dbReference type="Pfam" id="PF13913">
    <property type="entry name" value="zf-C2HC_2"/>
    <property type="match status" value="2"/>
</dbReference>
<proteinExistence type="inferred from homology"/>
<keyword evidence="4" id="KW-0862">Zinc</keyword>
<dbReference type="InterPro" id="IPR026104">
    <property type="entry name" value="ZNF_C2HC_dom_1C"/>
</dbReference>
<protein>
    <submittedName>
        <fullName evidence="9">Zinc finger C2HC domain-containing protein 1C-like</fullName>
    </submittedName>
</protein>
<evidence type="ECO:0000256" key="2">
    <source>
        <dbReference type="ARBA" id="ARBA00022723"/>
    </source>
</evidence>
<evidence type="ECO:0000256" key="5">
    <source>
        <dbReference type="ARBA" id="ARBA00023054"/>
    </source>
</evidence>
<feature type="domain" description="C2HC/C3H-type" evidence="8">
    <location>
        <begin position="322"/>
        <end position="351"/>
    </location>
</feature>
<organism evidence="9 10">
    <name type="scientific">Erpetoichthys calabaricus</name>
    <name type="common">Rope fish</name>
    <name type="synonym">Calamoichthys calabaricus</name>
    <dbReference type="NCBI Taxonomy" id="27687"/>
    <lineage>
        <taxon>Eukaryota</taxon>
        <taxon>Metazoa</taxon>
        <taxon>Chordata</taxon>
        <taxon>Craniata</taxon>
        <taxon>Vertebrata</taxon>
        <taxon>Euteleostomi</taxon>
        <taxon>Actinopterygii</taxon>
        <taxon>Polypteriformes</taxon>
        <taxon>Polypteridae</taxon>
        <taxon>Erpetoichthys</taxon>
    </lineage>
</organism>
<name>A0A8C4SLM0_ERPCA</name>
<dbReference type="Ensembl" id="ENSECRT00000019286.1">
    <property type="protein sequence ID" value="ENSECRP00000018895.1"/>
    <property type="gene ID" value="ENSECRG00000012617.1"/>
</dbReference>
<feature type="region of interest" description="Disordered" evidence="7">
    <location>
        <begin position="259"/>
        <end position="286"/>
    </location>
</feature>
<dbReference type="GO" id="GO:0008270">
    <property type="term" value="F:zinc ion binding"/>
    <property type="evidence" value="ECO:0007669"/>
    <property type="project" value="UniProtKB-KW"/>
</dbReference>
<gene>
    <name evidence="9" type="primary">zc2hc1c</name>
</gene>
<dbReference type="InterPro" id="IPR049899">
    <property type="entry name" value="Znf_C2HC_C3H"/>
</dbReference>